<protein>
    <submittedName>
        <fullName evidence="2">Site-specific DNA-methyltransferase</fullName>
    </submittedName>
</protein>
<dbReference type="Gene3D" id="3.40.50.150">
    <property type="entry name" value="Vaccinia Virus protein VP39"/>
    <property type="match status" value="1"/>
</dbReference>
<organism evidence="2 3">
    <name type="scientific">Helicobacter mehlei</name>
    <dbReference type="NCBI Taxonomy" id="2316080"/>
    <lineage>
        <taxon>Bacteria</taxon>
        <taxon>Pseudomonadati</taxon>
        <taxon>Campylobacterota</taxon>
        <taxon>Epsilonproteobacteria</taxon>
        <taxon>Campylobacterales</taxon>
        <taxon>Helicobacteraceae</taxon>
        <taxon>Helicobacter</taxon>
    </lineage>
</organism>
<dbReference type="GO" id="GO:0008168">
    <property type="term" value="F:methyltransferase activity"/>
    <property type="evidence" value="ECO:0007669"/>
    <property type="project" value="UniProtKB-KW"/>
</dbReference>
<dbReference type="Pfam" id="PF18273">
    <property type="entry name" value="T3RM_EcoP15I_C"/>
    <property type="match status" value="1"/>
</dbReference>
<feature type="domain" description="Type III R-M EcoP15I C-terminal" evidence="1">
    <location>
        <begin position="121"/>
        <end position="213"/>
    </location>
</feature>
<keyword evidence="2" id="KW-0489">Methyltransferase</keyword>
<keyword evidence="3" id="KW-1185">Reference proteome</keyword>
<reference evidence="2" key="2">
    <citation type="submission" date="2019-07" db="EMBL/GenBank/DDBJ databases">
        <authorList>
            <person name="Papic B."/>
        </authorList>
    </citation>
    <scope>NUCLEOTIDE SEQUENCE [LARGE SCALE GENOMIC DNA]</scope>
    <source>
        <strain evidence="2">L8b</strain>
    </source>
</reference>
<keyword evidence="2" id="KW-0808">Transferase</keyword>
<dbReference type="InterPro" id="IPR041405">
    <property type="entry name" value="T3RM_EcoP15I_C"/>
</dbReference>
<dbReference type="GO" id="GO:0032259">
    <property type="term" value="P:methylation"/>
    <property type="evidence" value="ECO:0007669"/>
    <property type="project" value="UniProtKB-KW"/>
</dbReference>
<evidence type="ECO:0000313" key="2">
    <source>
        <dbReference type="EMBL" id="TSA86610.1"/>
    </source>
</evidence>
<dbReference type="EMBL" id="VKGC01000002">
    <property type="protein sequence ID" value="TSA86610.1"/>
    <property type="molecule type" value="Genomic_DNA"/>
</dbReference>
<name>A0A553V2F4_9HELI</name>
<dbReference type="SUPFAM" id="SSF53335">
    <property type="entry name" value="S-adenosyl-L-methionine-dependent methyltransferases"/>
    <property type="match status" value="1"/>
</dbReference>
<accession>A0A553V2F4</accession>
<dbReference type="Proteomes" id="UP000319322">
    <property type="component" value="Unassembled WGS sequence"/>
</dbReference>
<reference evidence="2" key="1">
    <citation type="submission" date="2019-07" db="EMBL/GenBank/DDBJ databases">
        <title>Helicobacter labacensis sp. nov., Helicobacter mehlei sp. nov. and Helicobacter vulpis sp. nov., isolated from gastric mucosa of red fox (Vulpis vulpis).</title>
        <authorList>
            <person name="Kusar D."/>
            <person name="Gruntar I."/>
            <person name="Pate M."/>
            <person name="Zajc U."/>
            <person name="Ocepek M."/>
        </authorList>
    </citation>
    <scope>NUCLEOTIDE SEQUENCE [LARGE SCALE GENOMIC DNA]</scope>
    <source>
        <strain evidence="2">L8b</strain>
    </source>
</reference>
<dbReference type="InterPro" id="IPR029063">
    <property type="entry name" value="SAM-dependent_MTases_sf"/>
</dbReference>
<gene>
    <name evidence="2" type="ORF">FNE76_01385</name>
</gene>
<dbReference type="AlphaFoldDB" id="A0A553V2F4"/>
<evidence type="ECO:0000313" key="3">
    <source>
        <dbReference type="Proteomes" id="UP000319322"/>
    </source>
</evidence>
<sequence>MVLDFFAGSGTTGHAVMAQNLADGGKRQFILIQLEEAIDPKKNKSAYDFCKETLHSNAPNIFEITQERLRRAKAQLELEHPHHSSDLDFKVFSLHPVGPRLEDIEKCNGQALELHSYSPTSILNTWKVYDGKLLSQDFEMIQLGNYQGHYCQDKLYLIHAGFDSNALSTLLEKLDLDPHFKPSVVVVCGENFTSGMQRALYENLKNLRNQKSLEVKTLIRYMNARL</sequence>
<evidence type="ECO:0000259" key="1">
    <source>
        <dbReference type="Pfam" id="PF18273"/>
    </source>
</evidence>
<proteinExistence type="predicted"/>
<comment type="caution">
    <text evidence="2">The sequence shown here is derived from an EMBL/GenBank/DDBJ whole genome shotgun (WGS) entry which is preliminary data.</text>
</comment>